<organism evidence="3 4">
    <name type="scientific">Maioricimonas rarisocia</name>
    <dbReference type="NCBI Taxonomy" id="2528026"/>
    <lineage>
        <taxon>Bacteria</taxon>
        <taxon>Pseudomonadati</taxon>
        <taxon>Planctomycetota</taxon>
        <taxon>Planctomycetia</taxon>
        <taxon>Planctomycetales</taxon>
        <taxon>Planctomycetaceae</taxon>
        <taxon>Maioricimonas</taxon>
    </lineage>
</organism>
<feature type="region of interest" description="Disordered" evidence="1">
    <location>
        <begin position="1"/>
        <end position="21"/>
    </location>
</feature>
<dbReference type="Proteomes" id="UP000320496">
    <property type="component" value="Chromosome"/>
</dbReference>
<keyword evidence="4" id="KW-1185">Reference proteome</keyword>
<evidence type="ECO:0000256" key="1">
    <source>
        <dbReference type="SAM" id="MobiDB-lite"/>
    </source>
</evidence>
<name>A0A517ZDZ2_9PLAN</name>
<dbReference type="InterPro" id="IPR038177">
    <property type="entry name" value="IAT_beta_sf"/>
</dbReference>
<dbReference type="InterPro" id="IPR024519">
    <property type="entry name" value="IAT_beta"/>
</dbReference>
<dbReference type="AlphaFoldDB" id="A0A517ZDZ2"/>
<dbReference type="InterPro" id="IPR011050">
    <property type="entry name" value="Pectin_lyase_fold/virulence"/>
</dbReference>
<dbReference type="SUPFAM" id="SSF51126">
    <property type="entry name" value="Pectin lyase-like"/>
    <property type="match status" value="1"/>
</dbReference>
<dbReference type="Gene3D" id="2.160.20.10">
    <property type="entry name" value="Single-stranded right-handed beta-helix, Pectin lyase-like"/>
    <property type="match status" value="1"/>
</dbReference>
<dbReference type="InterPro" id="IPR006626">
    <property type="entry name" value="PbH1"/>
</dbReference>
<sequence length="995" mass="104652">MYRQENSPTPRSRPRSPRGQTLYGPQTMLRFLTLLVAGITLGLAPAAGHGEVISILDDSSTSGTIQLVARKKGSNKPFGLDGRIGHIGFATVGRDTGLTHIELFPHLRDDDEIFFGDFRAFGTNDGNFGGNVGVGYRFIEPSNTFLLGGSFWYDIDESSTELFHQVGLNLEARTEMFSLDGNLYLPVGNDDQSLSRVINNVRFDQNQLLFDVREKIGEALPGLDINFGAAIPGDFAERHRIEASAGVYYFDGTNVPDVTGVRVMLQGEIVDSLTAETTFTHDDTFGTNATLGIAWRFGSEPLARDGLERSLRRFVNRNYNIIVDNRNVLTEGVVAINPRTGNAYDVQHVSGTAGSTGLGRADSPWDSLEDAMLAGADIIYVHSDSVLNESITLQEGQMLIGEGSAHQIVDATYGTMTLGPGDTSGDMPIIHSPTGDAVVLADNSSIAGFTISAPNGHGIVGDSVTGASVSDVTIDGVGGNGIHLTNIDGTVNFSDVSIRDVTGNGVSIVGGTGFIDFAGDLNIENVGDSGIYISGLETVTETVDDEDVTTTGTVTFENVMIEGNTGATGVHVADSEGHVDFQHLDVETSGGSALYTRNAEQVVIRNGSLSTVNAPAVDSEDSELYVALTSLFADGGAYGVRLMETAGAFYVVGEEEDGSGGSISNTDIAVLADEIGSIGFQRVDFDNNDIGVQVSNADLLELSSVRMTNTDNIVVDAHNVAAMEISDSGFESNDVSSGSNIRFTADEEGSYVARFIGNSVADGRGTIFEATSMAGAEGSSIIYTVANNDIGLVEAGGIGASLDWNGPVQGGLTNNVIGGTANSQTAILLKTADTSDLAQLVVSKNGIVLEGTSSVGVDVDSGAPTLLQVDNNQIHLKGTNGVGLRTVFGRASDARVFQNLISDTAGGGTGILFESIADQSELYIDANVIDLTSSSSYVDRGIILSEVTGDDDPFVRIISTTNNTVSGASTTFFVPNDVVDGELLLNNTRYTWSAP</sequence>
<gene>
    <name evidence="3" type="ORF">Mal4_50560</name>
</gene>
<dbReference type="Pfam" id="PF11924">
    <property type="entry name" value="IAT_beta"/>
    <property type="match status" value="1"/>
</dbReference>
<evidence type="ECO:0000313" key="4">
    <source>
        <dbReference type="Proteomes" id="UP000320496"/>
    </source>
</evidence>
<protein>
    <recommendedName>
        <fullName evidence="2">Inverse autotransporter beta-domain domain-containing protein</fullName>
    </recommendedName>
</protein>
<reference evidence="3 4" key="1">
    <citation type="submission" date="2019-02" db="EMBL/GenBank/DDBJ databases">
        <title>Deep-cultivation of Planctomycetes and their phenomic and genomic characterization uncovers novel biology.</title>
        <authorList>
            <person name="Wiegand S."/>
            <person name="Jogler M."/>
            <person name="Boedeker C."/>
            <person name="Pinto D."/>
            <person name="Vollmers J."/>
            <person name="Rivas-Marin E."/>
            <person name="Kohn T."/>
            <person name="Peeters S.H."/>
            <person name="Heuer A."/>
            <person name="Rast P."/>
            <person name="Oberbeckmann S."/>
            <person name="Bunk B."/>
            <person name="Jeske O."/>
            <person name="Meyerdierks A."/>
            <person name="Storesund J.E."/>
            <person name="Kallscheuer N."/>
            <person name="Luecker S."/>
            <person name="Lage O.M."/>
            <person name="Pohl T."/>
            <person name="Merkel B.J."/>
            <person name="Hornburger P."/>
            <person name="Mueller R.-W."/>
            <person name="Bruemmer F."/>
            <person name="Labrenz M."/>
            <person name="Spormann A.M."/>
            <person name="Op den Camp H."/>
            <person name="Overmann J."/>
            <person name="Amann R."/>
            <person name="Jetten M.S.M."/>
            <person name="Mascher T."/>
            <person name="Medema M.H."/>
            <person name="Devos D.P."/>
            <person name="Kaster A.-K."/>
            <person name="Ovreas L."/>
            <person name="Rohde M."/>
            <person name="Galperin M.Y."/>
            <person name="Jogler C."/>
        </authorList>
    </citation>
    <scope>NUCLEOTIDE SEQUENCE [LARGE SCALE GENOMIC DNA]</scope>
    <source>
        <strain evidence="3 4">Mal4</strain>
    </source>
</reference>
<dbReference type="InterPro" id="IPR012334">
    <property type="entry name" value="Pectin_lyas_fold"/>
</dbReference>
<dbReference type="SMART" id="SM00710">
    <property type="entry name" value="PbH1"/>
    <property type="match status" value="6"/>
</dbReference>
<accession>A0A517ZDZ2</accession>
<proteinExistence type="predicted"/>
<dbReference type="EMBL" id="CP036275">
    <property type="protein sequence ID" value="QDU40698.1"/>
    <property type="molecule type" value="Genomic_DNA"/>
</dbReference>
<evidence type="ECO:0000259" key="2">
    <source>
        <dbReference type="Pfam" id="PF11924"/>
    </source>
</evidence>
<feature type="domain" description="Inverse autotransporter beta-domain" evidence="2">
    <location>
        <begin position="103"/>
        <end position="195"/>
    </location>
</feature>
<dbReference type="KEGG" id="mri:Mal4_50560"/>
<dbReference type="Gene3D" id="2.40.160.160">
    <property type="entry name" value="Inverse autotransporter, beta-domain"/>
    <property type="match status" value="1"/>
</dbReference>
<evidence type="ECO:0000313" key="3">
    <source>
        <dbReference type="EMBL" id="QDU40698.1"/>
    </source>
</evidence>